<comment type="caution">
    <text evidence="2">The sequence shown here is derived from an EMBL/GenBank/DDBJ whole genome shotgun (WGS) entry which is preliminary data.</text>
</comment>
<gene>
    <name evidence="2" type="ORF">ACIOUF_02745</name>
</gene>
<name>A0ABW8DHN9_9PSED</name>
<organism evidence="2 3">
    <name type="scientific">Pseudomonas iridis</name>
    <dbReference type="NCBI Taxonomy" id="2710587"/>
    <lineage>
        <taxon>Bacteria</taxon>
        <taxon>Pseudomonadati</taxon>
        <taxon>Pseudomonadota</taxon>
        <taxon>Gammaproteobacteria</taxon>
        <taxon>Pseudomonadales</taxon>
        <taxon>Pseudomonadaceae</taxon>
        <taxon>Pseudomonas</taxon>
    </lineage>
</organism>
<dbReference type="Pfam" id="PF13643">
    <property type="entry name" value="DUF4145"/>
    <property type="match status" value="1"/>
</dbReference>
<evidence type="ECO:0000259" key="1">
    <source>
        <dbReference type="Pfam" id="PF13643"/>
    </source>
</evidence>
<sequence length="232" mass="26431">MAFNWRCPYCYHASTITTENRSSQLHTFNHNNFLEKELGLFLATIVCPNNECRQITIKASFGHTQYLGGRTKLAAPIIQEWSLRPTSNAAIFPDYVPEPIRKDYEEACAIVSLSPKASATLCRRCLQGIIRDYWKIVKSRLIDEVEALEDKIDPDTWAAIDAVRKIGNIGAHMEKDINIIIDVETEEAQLLIELIETLVKDWYIARFKRQEHLAKIKAAADNKKSNGHVTES</sequence>
<dbReference type="EMBL" id="JBIUVY010000002">
    <property type="protein sequence ID" value="MFJ2285281.1"/>
    <property type="molecule type" value="Genomic_DNA"/>
</dbReference>
<accession>A0ABW8DHN9</accession>
<proteinExistence type="predicted"/>
<keyword evidence="3" id="KW-1185">Reference proteome</keyword>
<protein>
    <submittedName>
        <fullName evidence="2">DUF4145 domain-containing protein</fullName>
    </submittedName>
</protein>
<evidence type="ECO:0000313" key="3">
    <source>
        <dbReference type="Proteomes" id="UP001617296"/>
    </source>
</evidence>
<evidence type="ECO:0000313" key="2">
    <source>
        <dbReference type="EMBL" id="MFJ2285281.1"/>
    </source>
</evidence>
<dbReference type="InterPro" id="IPR025285">
    <property type="entry name" value="DUF4145"/>
</dbReference>
<reference evidence="2 3" key="1">
    <citation type="submission" date="2024-10" db="EMBL/GenBank/DDBJ databases">
        <title>The Natural Products Discovery Center: Release of the First 8490 Sequenced Strains for Exploring Actinobacteria Biosynthetic Diversity.</title>
        <authorList>
            <person name="Kalkreuter E."/>
            <person name="Kautsar S.A."/>
            <person name="Yang D."/>
            <person name="Bader C.D."/>
            <person name="Teijaro C.N."/>
            <person name="Fluegel L."/>
            <person name="Davis C.M."/>
            <person name="Simpson J.R."/>
            <person name="Lauterbach L."/>
            <person name="Steele A.D."/>
            <person name="Gui C."/>
            <person name="Meng S."/>
            <person name="Li G."/>
            <person name="Viehrig K."/>
            <person name="Ye F."/>
            <person name="Su P."/>
            <person name="Kiefer A.F."/>
            <person name="Nichols A."/>
            <person name="Cepeda A.J."/>
            <person name="Yan W."/>
            <person name="Fan B."/>
            <person name="Jiang Y."/>
            <person name="Adhikari A."/>
            <person name="Zheng C.-J."/>
            <person name="Schuster L."/>
            <person name="Cowan T.M."/>
            <person name="Smanski M.J."/>
            <person name="Chevrette M.G."/>
            <person name="De Carvalho L.P.S."/>
            <person name="Shen B."/>
        </authorList>
    </citation>
    <scope>NUCLEOTIDE SEQUENCE [LARGE SCALE GENOMIC DNA]</scope>
    <source>
        <strain evidence="2 3">NPDC087689</strain>
    </source>
</reference>
<dbReference type="Proteomes" id="UP001617296">
    <property type="component" value="Unassembled WGS sequence"/>
</dbReference>
<dbReference type="RefSeq" id="WP_401229929.1">
    <property type="nucleotide sequence ID" value="NZ_JBIUVY010000002.1"/>
</dbReference>
<feature type="domain" description="DUF4145" evidence="1">
    <location>
        <begin position="106"/>
        <end position="196"/>
    </location>
</feature>